<keyword evidence="1" id="KW-0175">Coiled coil</keyword>
<sequence>MPRDVAFGASRWDYYGTAPKNLIELQLTPPRPFDEPLPKVRTKLTKRVKKVMVPRELSMAHPVIRKLLEADIPRREKYLSSTYRSSYDAPYFDSPFEQRRLRALNALFLCLEKNDARVTSSGKNPHEFCVKVGLRDVMVSIDDPKAERSSWYGGSDIAKAASSPLVAKIGQGAVVDGIQTIWQDKSDDRVEAHLTDIAINILVAGEHNCREREISHYQWLVEYKAQLTERARREKEEAEKAERERRIKQEQARVDRLLSEAKALREAEQIRAYVASVRKLNEVSVDPVAEDELRNWAHWALEQADRIDPVRSRRFLADQ</sequence>
<organism evidence="2 3">
    <name type="scientific">Agrobacterium tumefaciens</name>
    <dbReference type="NCBI Taxonomy" id="358"/>
    <lineage>
        <taxon>Bacteria</taxon>
        <taxon>Pseudomonadati</taxon>
        <taxon>Pseudomonadota</taxon>
        <taxon>Alphaproteobacteria</taxon>
        <taxon>Hyphomicrobiales</taxon>
        <taxon>Rhizobiaceae</taxon>
        <taxon>Rhizobium/Agrobacterium group</taxon>
        <taxon>Agrobacterium</taxon>
        <taxon>Agrobacterium tumefaciens complex</taxon>
    </lineage>
</organism>
<evidence type="ECO:0000313" key="2">
    <source>
        <dbReference type="EMBL" id="WGM58363.1"/>
    </source>
</evidence>
<evidence type="ECO:0000256" key="1">
    <source>
        <dbReference type="SAM" id="Coils"/>
    </source>
</evidence>
<dbReference type="AlphaFoldDB" id="A0AAF0GT96"/>
<reference evidence="2" key="1">
    <citation type="submission" date="2019-04" db="EMBL/GenBank/DDBJ databases">
        <authorList>
            <person name="Chiang H.-Y."/>
            <person name="Huang Y.-Y."/>
            <person name="Chou L."/>
            <person name="Lai E.-M."/>
            <person name="Kuo C.-H."/>
        </authorList>
    </citation>
    <scope>NUCLEOTIDE SEQUENCE</scope>
    <source>
        <strain evidence="2">CFBP5506</strain>
    </source>
</reference>
<dbReference type="RefSeq" id="WP_136902936.1">
    <property type="nucleotide sequence ID" value="NZ_CP122962.1"/>
</dbReference>
<accession>A0AAF0GT96</accession>
<dbReference type="EMBL" id="CP122962">
    <property type="protein sequence ID" value="WGM58363.1"/>
    <property type="molecule type" value="Genomic_DNA"/>
</dbReference>
<evidence type="ECO:0000313" key="3">
    <source>
        <dbReference type="Proteomes" id="UP000305410"/>
    </source>
</evidence>
<dbReference type="Proteomes" id="UP000305410">
    <property type="component" value="Chromosome Circular"/>
</dbReference>
<protein>
    <submittedName>
        <fullName evidence="2">Uncharacterized protein</fullName>
    </submittedName>
</protein>
<proteinExistence type="predicted"/>
<name>A0AAF0GT96_AGRTU</name>
<reference evidence="2" key="2">
    <citation type="submission" date="2023-04" db="EMBL/GenBank/DDBJ databases">
        <title>Complete genome sequence of Agrobacterium salinitolerans CFBP5506.</title>
        <authorList>
            <person name="Yen H.-C."/>
            <person name="Yan X.-H."/>
            <person name="Lai E.-M."/>
            <person name="Kuo C.-H."/>
        </authorList>
    </citation>
    <scope>NUCLEOTIDE SEQUENCE</scope>
    <source>
        <strain evidence="2">CFBP5506</strain>
    </source>
</reference>
<gene>
    <name evidence="2" type="ORF">CFBP5506_08410</name>
</gene>
<feature type="coiled-coil region" evidence="1">
    <location>
        <begin position="224"/>
        <end position="267"/>
    </location>
</feature>